<gene>
    <name evidence="2" type="ORF">LCGC14_1049080</name>
</gene>
<organism evidence="2">
    <name type="scientific">marine sediment metagenome</name>
    <dbReference type="NCBI Taxonomy" id="412755"/>
    <lineage>
        <taxon>unclassified sequences</taxon>
        <taxon>metagenomes</taxon>
        <taxon>ecological metagenomes</taxon>
    </lineage>
</organism>
<comment type="caution">
    <text evidence="2">The sequence shown here is derived from an EMBL/GenBank/DDBJ whole genome shotgun (WGS) entry which is preliminary data.</text>
</comment>
<sequence length="254" mass="28290">MTLSDQFLATARKLADERPDRKVPSPSSGQRCTRENWFKAHGFPKTHQPDNGESAISAETGRASEPFLTDILLAMDPPLVVGVLFEAKDEDARELSEDELAKVSMAGGQVDNIGITAEGEHVLIEYKRKGTFGYLDLLRKGLREGAEDDYMQMQALMAGKELKRGLYIAANFDRSALTANTRKWDERPNGVHIEWVDFSPAAAKAAKQRAEMQQGYIDGEADPAKVPRDYDPFGKDARFPCGWCVFFPTCKEAR</sequence>
<dbReference type="AlphaFoldDB" id="A0A0F9MPC6"/>
<reference evidence="2" key="1">
    <citation type="journal article" date="2015" name="Nature">
        <title>Complex archaea that bridge the gap between prokaryotes and eukaryotes.</title>
        <authorList>
            <person name="Spang A."/>
            <person name="Saw J.H."/>
            <person name="Jorgensen S.L."/>
            <person name="Zaremba-Niedzwiedzka K."/>
            <person name="Martijn J."/>
            <person name="Lind A.E."/>
            <person name="van Eijk R."/>
            <person name="Schleper C."/>
            <person name="Guy L."/>
            <person name="Ettema T.J."/>
        </authorList>
    </citation>
    <scope>NUCLEOTIDE SEQUENCE</scope>
</reference>
<evidence type="ECO:0008006" key="3">
    <source>
        <dbReference type="Google" id="ProtNLM"/>
    </source>
</evidence>
<accession>A0A0F9MPC6</accession>
<name>A0A0F9MPC6_9ZZZZ</name>
<evidence type="ECO:0000256" key="1">
    <source>
        <dbReference type="SAM" id="MobiDB-lite"/>
    </source>
</evidence>
<dbReference type="Gene3D" id="3.90.320.10">
    <property type="match status" value="1"/>
</dbReference>
<feature type="region of interest" description="Disordered" evidence="1">
    <location>
        <begin position="1"/>
        <end position="31"/>
    </location>
</feature>
<protein>
    <recommendedName>
        <fullName evidence="3">PD-(D/E)XK endonuclease-like domain-containing protein</fullName>
    </recommendedName>
</protein>
<dbReference type="EMBL" id="LAZR01004375">
    <property type="protein sequence ID" value="KKN09180.1"/>
    <property type="molecule type" value="Genomic_DNA"/>
</dbReference>
<feature type="compositionally biased region" description="Basic and acidic residues" evidence="1">
    <location>
        <begin position="13"/>
        <end position="23"/>
    </location>
</feature>
<dbReference type="InterPro" id="IPR011604">
    <property type="entry name" value="PDDEXK-like_dom_sf"/>
</dbReference>
<evidence type="ECO:0000313" key="2">
    <source>
        <dbReference type="EMBL" id="KKN09180.1"/>
    </source>
</evidence>
<proteinExistence type="predicted"/>